<proteinExistence type="predicted"/>
<dbReference type="AlphaFoldDB" id="A0A8S3YAQ6"/>
<gene>
    <name evidence="2" type="ORF">PAPOLLO_LOCUS26782</name>
</gene>
<keyword evidence="3" id="KW-1185">Reference proteome</keyword>
<evidence type="ECO:0000313" key="2">
    <source>
        <dbReference type="EMBL" id="CAG5056568.1"/>
    </source>
</evidence>
<reference evidence="2" key="1">
    <citation type="submission" date="2021-04" db="EMBL/GenBank/DDBJ databases">
        <authorList>
            <person name="Tunstrom K."/>
        </authorList>
    </citation>
    <scope>NUCLEOTIDE SEQUENCE</scope>
</reference>
<organism evidence="2 3">
    <name type="scientific">Parnassius apollo</name>
    <name type="common">Apollo butterfly</name>
    <name type="synonym">Papilio apollo</name>
    <dbReference type="NCBI Taxonomy" id="110799"/>
    <lineage>
        <taxon>Eukaryota</taxon>
        <taxon>Metazoa</taxon>
        <taxon>Ecdysozoa</taxon>
        <taxon>Arthropoda</taxon>
        <taxon>Hexapoda</taxon>
        <taxon>Insecta</taxon>
        <taxon>Pterygota</taxon>
        <taxon>Neoptera</taxon>
        <taxon>Endopterygota</taxon>
        <taxon>Lepidoptera</taxon>
        <taxon>Glossata</taxon>
        <taxon>Ditrysia</taxon>
        <taxon>Papilionoidea</taxon>
        <taxon>Papilionidae</taxon>
        <taxon>Parnassiinae</taxon>
        <taxon>Parnassini</taxon>
        <taxon>Parnassius</taxon>
        <taxon>Parnassius</taxon>
    </lineage>
</organism>
<evidence type="ECO:0000256" key="1">
    <source>
        <dbReference type="SAM" id="Phobius"/>
    </source>
</evidence>
<dbReference type="Proteomes" id="UP000691718">
    <property type="component" value="Unassembled WGS sequence"/>
</dbReference>
<sequence>MSKVLNSSGLSQSEKLKCSSFRSKVQPIVSLCPSDIVYASIAVAIPGGVVAIATVSAGETFHERLPA</sequence>
<feature type="transmembrane region" description="Helical" evidence="1">
    <location>
        <begin position="36"/>
        <end position="57"/>
    </location>
</feature>
<name>A0A8S3YAQ6_PARAO</name>
<evidence type="ECO:0000313" key="3">
    <source>
        <dbReference type="Proteomes" id="UP000691718"/>
    </source>
</evidence>
<keyword evidence="1" id="KW-0812">Transmembrane</keyword>
<dbReference type="EMBL" id="CAJQZP010001607">
    <property type="protein sequence ID" value="CAG5056568.1"/>
    <property type="molecule type" value="Genomic_DNA"/>
</dbReference>
<protein>
    <submittedName>
        <fullName evidence="2">(apollo) hypothetical protein</fullName>
    </submittedName>
</protein>
<comment type="caution">
    <text evidence="2">The sequence shown here is derived from an EMBL/GenBank/DDBJ whole genome shotgun (WGS) entry which is preliminary data.</text>
</comment>
<keyword evidence="1" id="KW-0472">Membrane</keyword>
<keyword evidence="1" id="KW-1133">Transmembrane helix</keyword>
<accession>A0A8S3YAQ6</accession>